<dbReference type="InterPro" id="IPR053917">
    <property type="entry name" value="DUF6979"/>
</dbReference>
<gene>
    <name evidence="1" type="ORF">GCM10008938_52390</name>
</gene>
<comment type="caution">
    <text evidence="1">The sequence shown here is derived from an EMBL/GenBank/DDBJ whole genome shotgun (WGS) entry which is preliminary data.</text>
</comment>
<organism evidence="1 2">
    <name type="scientific">Deinococcus roseus</name>
    <dbReference type="NCBI Taxonomy" id="392414"/>
    <lineage>
        <taxon>Bacteria</taxon>
        <taxon>Thermotogati</taxon>
        <taxon>Deinococcota</taxon>
        <taxon>Deinococci</taxon>
        <taxon>Deinococcales</taxon>
        <taxon>Deinococcaceae</taxon>
        <taxon>Deinococcus</taxon>
    </lineage>
</organism>
<keyword evidence="2" id="KW-1185">Reference proteome</keyword>
<sequence length="213" mass="23964">MNTYQNITRRALQLLDQGFNPLEAWKQAADAEDCSESSCLKGCPRSAFVGLAEHGHLKGCQQAQEKKPLSLNAQYCLTGHRLLQENPELAHAPSRLWENIRSAEQVDRKTSNGVVDVLLALWDTRAFAADDPREHRYQQVLQRIRKHQGEVFQQIQGQEFTYALSGSTLKPSTTQQNLAPGHLRTALERMPVKGPGDLQDLRGPSYLYAILMD</sequence>
<accession>A0ABQ2DKS5</accession>
<evidence type="ECO:0000313" key="2">
    <source>
        <dbReference type="Proteomes" id="UP000632222"/>
    </source>
</evidence>
<protein>
    <submittedName>
        <fullName evidence="1">Uncharacterized protein</fullName>
    </submittedName>
</protein>
<dbReference type="Pfam" id="PF22399">
    <property type="entry name" value="DUF6979"/>
    <property type="match status" value="1"/>
</dbReference>
<evidence type="ECO:0000313" key="1">
    <source>
        <dbReference type="EMBL" id="GGJ59785.1"/>
    </source>
</evidence>
<reference evidence="2" key="1">
    <citation type="journal article" date="2019" name="Int. J. Syst. Evol. Microbiol.">
        <title>The Global Catalogue of Microorganisms (GCM) 10K type strain sequencing project: providing services to taxonomists for standard genome sequencing and annotation.</title>
        <authorList>
            <consortium name="The Broad Institute Genomics Platform"/>
            <consortium name="The Broad Institute Genome Sequencing Center for Infectious Disease"/>
            <person name="Wu L."/>
            <person name="Ma J."/>
        </authorList>
    </citation>
    <scope>NUCLEOTIDE SEQUENCE [LARGE SCALE GENOMIC DNA]</scope>
    <source>
        <strain evidence="2">JCM 14370</strain>
    </source>
</reference>
<dbReference type="Proteomes" id="UP000632222">
    <property type="component" value="Unassembled WGS sequence"/>
</dbReference>
<dbReference type="RefSeq" id="WP_189009534.1">
    <property type="nucleotide sequence ID" value="NZ_BMOD01000056.1"/>
</dbReference>
<dbReference type="EMBL" id="BMOD01000056">
    <property type="protein sequence ID" value="GGJ59785.1"/>
    <property type="molecule type" value="Genomic_DNA"/>
</dbReference>
<name>A0ABQ2DKS5_9DEIO</name>
<proteinExistence type="predicted"/>